<evidence type="ECO:0000313" key="2">
    <source>
        <dbReference type="Proteomes" id="UP000219621"/>
    </source>
</evidence>
<evidence type="ECO:0008006" key="3">
    <source>
        <dbReference type="Google" id="ProtNLM"/>
    </source>
</evidence>
<name>A0A286G5T1_9PROT</name>
<accession>A0A286G5T1</accession>
<evidence type="ECO:0000313" key="1">
    <source>
        <dbReference type="EMBL" id="SOD90832.1"/>
    </source>
</evidence>
<dbReference type="OrthoDB" id="361944at2"/>
<dbReference type="AlphaFoldDB" id="A0A286G5T1"/>
<reference evidence="1 2" key="1">
    <citation type="submission" date="2017-09" db="EMBL/GenBank/DDBJ databases">
        <authorList>
            <person name="Ehlers B."/>
            <person name="Leendertz F.H."/>
        </authorList>
    </citation>
    <scope>NUCLEOTIDE SEQUENCE [LARGE SCALE GENOMIC DNA]</scope>
    <source>
        <strain evidence="1 2">USBA 140</strain>
    </source>
</reference>
<sequence length="103" mass="10846">MAASGKRITRLSRATLRADADKLRTLAGRTDAEVEAEVAADPLAAPVIAGDGWRGAELIMPEQTVVVSLRIDRAVLEHFKAAAPTAPEAAMAAALKAWLDAQE</sequence>
<keyword evidence="2" id="KW-1185">Reference proteome</keyword>
<protein>
    <recommendedName>
        <fullName evidence="3">BrnA antitoxin of type II toxin-antitoxin system</fullName>
    </recommendedName>
</protein>
<dbReference type="Proteomes" id="UP000219621">
    <property type="component" value="Unassembled WGS sequence"/>
</dbReference>
<proteinExistence type="predicted"/>
<gene>
    <name evidence="1" type="ORF">SAMN05421508_101677</name>
</gene>
<dbReference type="RefSeq" id="WP_097277541.1">
    <property type="nucleotide sequence ID" value="NZ_OCNJ01000001.1"/>
</dbReference>
<dbReference type="EMBL" id="OCNJ01000001">
    <property type="protein sequence ID" value="SOD90832.1"/>
    <property type="molecule type" value="Genomic_DNA"/>
</dbReference>
<organism evidence="1 2">
    <name type="scientific">Caenispirillum bisanense</name>
    <dbReference type="NCBI Taxonomy" id="414052"/>
    <lineage>
        <taxon>Bacteria</taxon>
        <taxon>Pseudomonadati</taxon>
        <taxon>Pseudomonadota</taxon>
        <taxon>Alphaproteobacteria</taxon>
        <taxon>Rhodospirillales</taxon>
        <taxon>Novispirillaceae</taxon>
        <taxon>Caenispirillum</taxon>
    </lineage>
</organism>